<keyword evidence="1" id="KW-0732">Signal</keyword>
<dbReference type="Proteomes" id="UP000028252">
    <property type="component" value="Unassembled WGS sequence"/>
</dbReference>
<dbReference type="Gene3D" id="2.40.160.10">
    <property type="entry name" value="Porin"/>
    <property type="match status" value="1"/>
</dbReference>
<dbReference type="Pfam" id="PF10082">
    <property type="entry name" value="BBP2_2"/>
    <property type="match status" value="1"/>
</dbReference>
<evidence type="ECO:0000256" key="1">
    <source>
        <dbReference type="SAM" id="SignalP"/>
    </source>
</evidence>
<dbReference type="RefSeq" id="WP_036185661.1">
    <property type="nucleotide sequence ID" value="NZ_JMQN01000018.1"/>
</dbReference>
<dbReference type="InterPro" id="IPR018759">
    <property type="entry name" value="BBP2_2"/>
</dbReference>
<keyword evidence="3" id="KW-1185">Reference proteome</keyword>
<dbReference type="eggNOG" id="COG5338">
    <property type="taxonomic scope" value="Bacteria"/>
</dbReference>
<evidence type="ECO:0000313" key="3">
    <source>
        <dbReference type="Proteomes" id="UP000028252"/>
    </source>
</evidence>
<feature type="chain" id="PRO_5001757426" evidence="1">
    <location>
        <begin position="25"/>
        <end position="387"/>
    </location>
</feature>
<gene>
    <name evidence="2" type="ORF">ADIMK_1460</name>
</gene>
<dbReference type="EMBL" id="JMQN01000018">
    <property type="protein sequence ID" value="KEA64214.1"/>
    <property type="molecule type" value="Genomic_DNA"/>
</dbReference>
<name>A0A081G0A9_9GAMM</name>
<protein>
    <submittedName>
        <fullName evidence="2">Capsular polysaccharide synthesis enzyme CpsB</fullName>
    </submittedName>
</protein>
<reference evidence="2 3" key="1">
    <citation type="submission" date="2014-04" db="EMBL/GenBank/DDBJ databases">
        <title>Marinobacterium kochiensis sp. nov., isolated from sediment sample collected from Kochi backwaters in Kerala, India.</title>
        <authorList>
            <person name="Singh A."/>
            <person name="Pinnaka A.K."/>
        </authorList>
    </citation>
    <scope>NUCLEOTIDE SEQUENCE [LARGE SCALE GENOMIC DNA]</scope>
    <source>
        <strain evidence="2 3">AK27</strain>
    </source>
</reference>
<dbReference type="SUPFAM" id="SSF56935">
    <property type="entry name" value="Porins"/>
    <property type="match status" value="1"/>
</dbReference>
<feature type="signal peptide" evidence="1">
    <location>
        <begin position="1"/>
        <end position="24"/>
    </location>
</feature>
<dbReference type="STRING" id="1232683.ADIMK_1460"/>
<accession>A0A081G0A9</accession>
<proteinExistence type="predicted"/>
<dbReference type="InterPro" id="IPR023614">
    <property type="entry name" value="Porin_dom_sf"/>
</dbReference>
<sequence length="387" mass="43585">MRKNFALNTLSVSVLLATSGNALAIEAASIDLGGVQFTPTLELSERYDDNFREVGTNEDSSWITSITPTFVLAAKDRVNLYSVTYSLNSETYHSFRNDDNVDHHLDLDAHMEFTSRSRLDLNAGYDKVEETADTEIDGVNDKYHTYNIGGVYGYGAQSAKMQLEFGANQEWKRYDNKGGLNDDQERDTTSLSATAYYRVAPKTRALAEVRYTDYDYESSSSTLDSDATAYLVGVTWDATAKTSGTAKFGWGEKEFDDASKDDADKSMWEVGVTWAPRTYSTFTLQTRRGFEEGSEGAENYIDTTSTSLGWNHEWSSYLSSDLNYTFINEDYENDREDDTNRIGAGLTYELRRWMSVGVGYQYKDVDSNVAGESYDRNLYQVKLTMGL</sequence>
<comment type="caution">
    <text evidence="2">The sequence shown here is derived from an EMBL/GenBank/DDBJ whole genome shotgun (WGS) entry which is preliminary data.</text>
</comment>
<dbReference type="PATRIC" id="fig|1232683.4.peg.1439"/>
<organism evidence="2 3">
    <name type="scientific">Marinobacterium lacunae</name>
    <dbReference type="NCBI Taxonomy" id="1232683"/>
    <lineage>
        <taxon>Bacteria</taxon>
        <taxon>Pseudomonadati</taxon>
        <taxon>Pseudomonadota</taxon>
        <taxon>Gammaproteobacteria</taxon>
        <taxon>Oceanospirillales</taxon>
        <taxon>Oceanospirillaceae</taxon>
        <taxon>Marinobacterium</taxon>
    </lineage>
</organism>
<evidence type="ECO:0000313" key="2">
    <source>
        <dbReference type="EMBL" id="KEA64214.1"/>
    </source>
</evidence>
<dbReference type="AlphaFoldDB" id="A0A081G0A9"/>